<feature type="transmembrane region" description="Helical" evidence="2">
    <location>
        <begin position="6"/>
        <end position="28"/>
    </location>
</feature>
<feature type="transmembrane region" description="Helical" evidence="2">
    <location>
        <begin position="40"/>
        <end position="57"/>
    </location>
</feature>
<reference evidence="3" key="1">
    <citation type="journal article" date="2012" name="Proc. Natl. Acad. Sci. U.S.A.">
        <title>Antigenic diversity is generated by distinct evolutionary mechanisms in African trypanosome species.</title>
        <authorList>
            <person name="Jackson A.P."/>
            <person name="Berry A."/>
            <person name="Aslett M."/>
            <person name="Allison H.C."/>
            <person name="Burton P."/>
            <person name="Vavrova-Anderson J."/>
            <person name="Brown R."/>
            <person name="Browne H."/>
            <person name="Corton N."/>
            <person name="Hauser H."/>
            <person name="Gamble J."/>
            <person name="Gilderthorp R."/>
            <person name="Marcello L."/>
            <person name="McQuillan J."/>
            <person name="Otto T.D."/>
            <person name="Quail M.A."/>
            <person name="Sanders M.J."/>
            <person name="van Tonder A."/>
            <person name="Ginger M.L."/>
            <person name="Field M.C."/>
            <person name="Barry J.D."/>
            <person name="Hertz-Fowler C."/>
            <person name="Berriman M."/>
        </authorList>
    </citation>
    <scope>NUCLEOTIDE SEQUENCE</scope>
    <source>
        <strain evidence="3">IL3000</strain>
    </source>
</reference>
<keyword evidence="2" id="KW-0472">Membrane</keyword>
<accession>G0UYB8</accession>
<evidence type="ECO:0000313" key="3">
    <source>
        <dbReference type="EMBL" id="CCC94385.1"/>
    </source>
</evidence>
<dbReference type="InterPro" id="IPR036278">
    <property type="entry name" value="Sialidase_sf"/>
</dbReference>
<evidence type="ECO:0000256" key="2">
    <source>
        <dbReference type="SAM" id="Phobius"/>
    </source>
</evidence>
<proteinExistence type="predicted"/>
<dbReference type="EMBL" id="HE575323">
    <property type="protein sequence ID" value="CCC94385.1"/>
    <property type="molecule type" value="Genomic_DNA"/>
</dbReference>
<organism evidence="3">
    <name type="scientific">Trypanosoma congolense (strain IL3000)</name>
    <dbReference type="NCBI Taxonomy" id="1068625"/>
    <lineage>
        <taxon>Eukaryota</taxon>
        <taxon>Discoba</taxon>
        <taxon>Euglenozoa</taxon>
        <taxon>Kinetoplastea</taxon>
        <taxon>Metakinetoplastina</taxon>
        <taxon>Trypanosomatida</taxon>
        <taxon>Trypanosomatidae</taxon>
        <taxon>Trypanosoma</taxon>
        <taxon>Nannomonas</taxon>
    </lineage>
</organism>
<evidence type="ECO:0000256" key="1">
    <source>
        <dbReference type="SAM" id="Coils"/>
    </source>
</evidence>
<feature type="coiled-coil region" evidence="1">
    <location>
        <begin position="389"/>
        <end position="455"/>
    </location>
</feature>
<keyword evidence="1" id="KW-0175">Coiled coil</keyword>
<keyword evidence="2" id="KW-1133">Transmembrane helix</keyword>
<dbReference type="VEuPathDB" id="TriTrypDB:TcIL3000_10_11660"/>
<gene>
    <name evidence="3" type="ORF">TCIL3000_10_11660</name>
</gene>
<dbReference type="AlphaFoldDB" id="G0UYB8"/>
<sequence length="493" mass="56102">MIPAWSLIFVFIYRYLHYFFLHILTSLYKGRCVHYYSQRGTGMMLYHFVVLGFWTFITCSRAFELSPINVTHLSTGNGIWRPSRAVTLQDGVHCFQAHQEPCTDCRNELSGVCTFDRGNTFSVQQTTHSFCGNRGVAVNGTLLCPLRIGNVSKNVINVSVVSYRGNEHLIENLEENRTLSFNYIVGEEVSGIDFKGNTLLLDDGKTYLMNAVISKANASSHHVLFDSVDGFNWNFRSKIPFDALDDSALMMRGTNRLMVSTFNATHHYVAFSGYLGRWWGPAHNVSVRGLPSTLTVTNGIILESGLSNKTGVLELTGLVEGKSKVKVVSLIELYKNVTSLDQIPGNFSSGCVNELPCLTSSQVVLSSFNEGNVTVFFDFVSTTTNRKTIAVLSLAVNDTEEQNERLEELRKYEEEMRKKEEERLKYIKELEERRQREREEKLRREQERLANFQDADKENINIALSRLAEDGEMIVVREVDMETVDLEKQSFFW</sequence>
<keyword evidence="2" id="KW-0812">Transmembrane</keyword>
<dbReference type="SUPFAM" id="SSF50939">
    <property type="entry name" value="Sialidases"/>
    <property type="match status" value="1"/>
</dbReference>
<protein>
    <submittedName>
        <fullName evidence="3">Uncharacterized protein TCIL3000_10_11660</fullName>
    </submittedName>
</protein>
<name>G0UYB8_TRYCI</name>